<dbReference type="EMBL" id="SMMG02000005">
    <property type="protein sequence ID" value="KAA3472833.1"/>
    <property type="molecule type" value="Genomic_DNA"/>
</dbReference>
<evidence type="ECO:0000313" key="1">
    <source>
        <dbReference type="EMBL" id="KAA3472833.1"/>
    </source>
</evidence>
<protein>
    <submittedName>
        <fullName evidence="1">Uncharacterized protein</fullName>
    </submittedName>
</protein>
<keyword evidence="2" id="KW-1185">Reference proteome</keyword>
<accession>A0A5B6VUT0</accession>
<reference evidence="2" key="1">
    <citation type="journal article" date="2019" name="Plant Biotechnol. J.">
        <title>Genome sequencing of the Australian wild diploid species Gossypium australe highlights disease resistance and delayed gland morphogenesis.</title>
        <authorList>
            <person name="Cai Y."/>
            <person name="Cai X."/>
            <person name="Wang Q."/>
            <person name="Wang P."/>
            <person name="Zhang Y."/>
            <person name="Cai C."/>
            <person name="Xu Y."/>
            <person name="Wang K."/>
            <person name="Zhou Z."/>
            <person name="Wang C."/>
            <person name="Geng S."/>
            <person name="Li B."/>
            <person name="Dong Q."/>
            <person name="Hou Y."/>
            <person name="Wang H."/>
            <person name="Ai P."/>
            <person name="Liu Z."/>
            <person name="Yi F."/>
            <person name="Sun M."/>
            <person name="An G."/>
            <person name="Cheng J."/>
            <person name="Zhang Y."/>
            <person name="Shi Q."/>
            <person name="Xie Y."/>
            <person name="Shi X."/>
            <person name="Chang Y."/>
            <person name="Huang F."/>
            <person name="Chen Y."/>
            <person name="Hong S."/>
            <person name="Mi L."/>
            <person name="Sun Q."/>
            <person name="Zhang L."/>
            <person name="Zhou B."/>
            <person name="Peng R."/>
            <person name="Zhang X."/>
            <person name="Liu F."/>
        </authorList>
    </citation>
    <scope>NUCLEOTIDE SEQUENCE [LARGE SCALE GENOMIC DNA]</scope>
    <source>
        <strain evidence="2">cv. PA1801</strain>
    </source>
</reference>
<evidence type="ECO:0000313" key="2">
    <source>
        <dbReference type="Proteomes" id="UP000325315"/>
    </source>
</evidence>
<comment type="caution">
    <text evidence="1">The sequence shown here is derived from an EMBL/GenBank/DDBJ whole genome shotgun (WGS) entry which is preliminary data.</text>
</comment>
<proteinExistence type="predicted"/>
<gene>
    <name evidence="1" type="ORF">EPI10_023266</name>
</gene>
<dbReference type="Proteomes" id="UP000325315">
    <property type="component" value="Unassembled WGS sequence"/>
</dbReference>
<sequence>MACFLLPKSLCTKLEGIIVKFGKPTFAYLEERLVSKRTSRKRFMMEGWYGGSNFCLERSLDFG</sequence>
<dbReference type="AlphaFoldDB" id="A0A5B6VUT0"/>
<name>A0A5B6VUT0_9ROSI</name>
<organism evidence="1 2">
    <name type="scientific">Gossypium australe</name>
    <dbReference type="NCBI Taxonomy" id="47621"/>
    <lineage>
        <taxon>Eukaryota</taxon>
        <taxon>Viridiplantae</taxon>
        <taxon>Streptophyta</taxon>
        <taxon>Embryophyta</taxon>
        <taxon>Tracheophyta</taxon>
        <taxon>Spermatophyta</taxon>
        <taxon>Magnoliopsida</taxon>
        <taxon>eudicotyledons</taxon>
        <taxon>Gunneridae</taxon>
        <taxon>Pentapetalae</taxon>
        <taxon>rosids</taxon>
        <taxon>malvids</taxon>
        <taxon>Malvales</taxon>
        <taxon>Malvaceae</taxon>
        <taxon>Malvoideae</taxon>
        <taxon>Gossypium</taxon>
    </lineage>
</organism>